<evidence type="ECO:0000313" key="9">
    <source>
        <dbReference type="EMBL" id="AUW95278.1"/>
    </source>
</evidence>
<feature type="transmembrane region" description="Helical" evidence="7">
    <location>
        <begin position="99"/>
        <end position="123"/>
    </location>
</feature>
<keyword evidence="6 7" id="KW-0472">Membrane</keyword>
<dbReference type="InterPro" id="IPR011701">
    <property type="entry name" value="MFS"/>
</dbReference>
<evidence type="ECO:0000256" key="3">
    <source>
        <dbReference type="ARBA" id="ARBA00022475"/>
    </source>
</evidence>
<evidence type="ECO:0000313" key="10">
    <source>
        <dbReference type="Proteomes" id="UP000325292"/>
    </source>
</evidence>
<dbReference type="PROSITE" id="PS50850">
    <property type="entry name" value="MFS"/>
    <property type="match status" value="1"/>
</dbReference>
<keyword evidence="2" id="KW-0813">Transport</keyword>
<dbReference type="InterPro" id="IPR036259">
    <property type="entry name" value="MFS_trans_sf"/>
</dbReference>
<dbReference type="Pfam" id="PF07690">
    <property type="entry name" value="MFS_1"/>
    <property type="match status" value="1"/>
</dbReference>
<dbReference type="PANTHER" id="PTHR23513">
    <property type="entry name" value="INTEGRAL MEMBRANE EFFLUX PROTEIN-RELATED"/>
    <property type="match status" value="1"/>
</dbReference>
<sequence length="153" mass="16312">MILLLQKNRRLLLFLLGVFVSTMGSGVTSTILPIFVLNRYHSALFLAIVLGGREVSVILCSPWLGAVVDKVGGYNTTLIALSLSALAVGSIPFDANWQPLIIVSYVVLGCGMALIAPTVGIYIPHLVDDADLERANGAFQVFYASANLIGMGF</sequence>
<accession>A0ABM6RV94</accession>
<reference evidence="9 10" key="1">
    <citation type="journal article" date="2019" name="Sci. Rep.">
        <title>Sulfobacillus thermotolerans: new insights into resistance and metabolic capacities of acidophilic chemolithotrophs.</title>
        <authorList>
            <person name="Panyushkina A.E."/>
            <person name="Babenko V.V."/>
            <person name="Nikitina A.S."/>
            <person name="Selezneva O.V."/>
            <person name="Tsaplina I.A."/>
            <person name="Letarova M.A."/>
            <person name="Kostryukova E.S."/>
            <person name="Letarov A.V."/>
        </authorList>
    </citation>
    <scope>NUCLEOTIDE SEQUENCE [LARGE SCALE GENOMIC DNA]</scope>
    <source>
        <strain evidence="9 10">Kr1</strain>
    </source>
</reference>
<evidence type="ECO:0000256" key="4">
    <source>
        <dbReference type="ARBA" id="ARBA00022692"/>
    </source>
</evidence>
<evidence type="ECO:0000259" key="8">
    <source>
        <dbReference type="PROSITE" id="PS50850"/>
    </source>
</evidence>
<dbReference type="Gene3D" id="1.20.1250.20">
    <property type="entry name" value="MFS general substrate transporter like domains"/>
    <property type="match status" value="1"/>
</dbReference>
<keyword evidence="5 7" id="KW-1133">Transmembrane helix</keyword>
<feature type="transmembrane region" description="Helical" evidence="7">
    <location>
        <begin position="12"/>
        <end position="37"/>
    </location>
</feature>
<gene>
    <name evidence="9" type="ORF">BXT84_16035</name>
</gene>
<evidence type="ECO:0000256" key="7">
    <source>
        <dbReference type="SAM" id="Phobius"/>
    </source>
</evidence>
<protein>
    <recommendedName>
        <fullName evidence="8">Major facilitator superfamily (MFS) profile domain-containing protein</fullName>
    </recommendedName>
</protein>
<name>A0ABM6RV94_9FIRM</name>
<evidence type="ECO:0000256" key="1">
    <source>
        <dbReference type="ARBA" id="ARBA00004651"/>
    </source>
</evidence>
<dbReference type="SUPFAM" id="SSF103473">
    <property type="entry name" value="MFS general substrate transporter"/>
    <property type="match status" value="1"/>
</dbReference>
<proteinExistence type="predicted"/>
<keyword evidence="10" id="KW-1185">Reference proteome</keyword>
<evidence type="ECO:0000256" key="2">
    <source>
        <dbReference type="ARBA" id="ARBA00022448"/>
    </source>
</evidence>
<keyword evidence="4 7" id="KW-0812">Transmembrane</keyword>
<dbReference type="Proteomes" id="UP000325292">
    <property type="component" value="Chromosome"/>
</dbReference>
<evidence type="ECO:0000256" key="6">
    <source>
        <dbReference type="ARBA" id="ARBA00023136"/>
    </source>
</evidence>
<feature type="domain" description="Major facilitator superfamily (MFS) profile" evidence="8">
    <location>
        <begin position="10"/>
        <end position="153"/>
    </location>
</feature>
<keyword evidence="3" id="KW-1003">Cell membrane</keyword>
<organism evidence="9 10">
    <name type="scientific">Sulfobacillus thermotolerans</name>
    <dbReference type="NCBI Taxonomy" id="338644"/>
    <lineage>
        <taxon>Bacteria</taxon>
        <taxon>Bacillati</taxon>
        <taxon>Bacillota</taxon>
        <taxon>Clostridia</taxon>
        <taxon>Eubacteriales</taxon>
        <taxon>Clostridiales Family XVII. Incertae Sedis</taxon>
        <taxon>Sulfobacillus</taxon>
    </lineage>
</organism>
<dbReference type="EMBL" id="CP019454">
    <property type="protein sequence ID" value="AUW95278.1"/>
    <property type="molecule type" value="Genomic_DNA"/>
</dbReference>
<dbReference type="InterPro" id="IPR020846">
    <property type="entry name" value="MFS_dom"/>
</dbReference>
<evidence type="ECO:0000256" key="5">
    <source>
        <dbReference type="ARBA" id="ARBA00022989"/>
    </source>
</evidence>
<feature type="transmembrane region" description="Helical" evidence="7">
    <location>
        <begin position="43"/>
        <end position="64"/>
    </location>
</feature>
<comment type="subcellular location">
    <subcellularLocation>
        <location evidence="1">Cell membrane</location>
        <topology evidence="1">Multi-pass membrane protein</topology>
    </subcellularLocation>
</comment>
<feature type="transmembrane region" description="Helical" evidence="7">
    <location>
        <begin position="71"/>
        <end position="93"/>
    </location>
</feature>
<dbReference type="PANTHER" id="PTHR23513:SF6">
    <property type="entry name" value="MAJOR FACILITATOR SUPERFAMILY ASSOCIATED DOMAIN-CONTAINING PROTEIN"/>
    <property type="match status" value="1"/>
</dbReference>